<evidence type="ECO:0000259" key="1">
    <source>
        <dbReference type="Pfam" id="PF20415"/>
    </source>
</evidence>
<dbReference type="RefSeq" id="XP_060325845.1">
    <property type="nucleotide sequence ID" value="XM_060474297.1"/>
</dbReference>
<organism evidence="2 3">
    <name type="scientific">Armillaria tabescens</name>
    <name type="common">Ringless honey mushroom</name>
    <name type="synonym">Agaricus tabescens</name>
    <dbReference type="NCBI Taxonomy" id="1929756"/>
    <lineage>
        <taxon>Eukaryota</taxon>
        <taxon>Fungi</taxon>
        <taxon>Dikarya</taxon>
        <taxon>Basidiomycota</taxon>
        <taxon>Agaricomycotina</taxon>
        <taxon>Agaricomycetes</taxon>
        <taxon>Agaricomycetidae</taxon>
        <taxon>Agaricales</taxon>
        <taxon>Marasmiineae</taxon>
        <taxon>Physalacriaceae</taxon>
        <taxon>Desarmillaria</taxon>
    </lineage>
</organism>
<dbReference type="InterPro" id="IPR046522">
    <property type="entry name" value="DUF6699"/>
</dbReference>
<dbReference type="Pfam" id="PF20415">
    <property type="entry name" value="DUF6699"/>
    <property type="match status" value="1"/>
</dbReference>
<evidence type="ECO:0000313" key="3">
    <source>
        <dbReference type="Proteomes" id="UP001175211"/>
    </source>
</evidence>
<gene>
    <name evidence="2" type="ORF">EV420DRAFT_1570858</name>
</gene>
<dbReference type="AlphaFoldDB" id="A0AA39JPE5"/>
<proteinExistence type="predicted"/>
<name>A0AA39JPE5_ARMTA</name>
<sequence>MPGKHIHFDDVANTVFKQTPRTPPYQQPLPLPSNYGASSSMPSQYGSFCAPLPGCMTTLHPVLALSQVPQLRFDVSLPPVNITPNNRAVSPHVFSDPATNPALPLLIISSAAFPWRVDIRPKSGSPFVTVADVVEQIYTFLRTNVSEKECNKLQLPPQTLKSVYRAFHERYQRIPDPVKLKEERDKGLKRVDFLQGHHTFMGLATTGGDRMPDVWQLFVVS</sequence>
<dbReference type="EMBL" id="JAUEPS010000047">
    <property type="protein sequence ID" value="KAK0446496.1"/>
    <property type="molecule type" value="Genomic_DNA"/>
</dbReference>
<keyword evidence="3" id="KW-1185">Reference proteome</keyword>
<dbReference type="GeneID" id="85357845"/>
<evidence type="ECO:0000313" key="2">
    <source>
        <dbReference type="EMBL" id="KAK0446496.1"/>
    </source>
</evidence>
<reference evidence="2" key="1">
    <citation type="submission" date="2023-06" db="EMBL/GenBank/DDBJ databases">
        <authorList>
            <consortium name="Lawrence Berkeley National Laboratory"/>
            <person name="Ahrendt S."/>
            <person name="Sahu N."/>
            <person name="Indic B."/>
            <person name="Wong-Bajracharya J."/>
            <person name="Merenyi Z."/>
            <person name="Ke H.-M."/>
            <person name="Monk M."/>
            <person name="Kocsube S."/>
            <person name="Drula E."/>
            <person name="Lipzen A."/>
            <person name="Balint B."/>
            <person name="Henrissat B."/>
            <person name="Andreopoulos B."/>
            <person name="Martin F.M."/>
            <person name="Harder C.B."/>
            <person name="Rigling D."/>
            <person name="Ford K.L."/>
            <person name="Foster G.D."/>
            <person name="Pangilinan J."/>
            <person name="Papanicolaou A."/>
            <person name="Barry K."/>
            <person name="LaButti K."/>
            <person name="Viragh M."/>
            <person name="Koriabine M."/>
            <person name="Yan M."/>
            <person name="Riley R."/>
            <person name="Champramary S."/>
            <person name="Plett K.L."/>
            <person name="Tsai I.J."/>
            <person name="Slot J."/>
            <person name="Sipos G."/>
            <person name="Plett J."/>
            <person name="Nagy L.G."/>
            <person name="Grigoriev I.V."/>
        </authorList>
    </citation>
    <scope>NUCLEOTIDE SEQUENCE</scope>
    <source>
        <strain evidence="2">CCBAS 213</strain>
    </source>
</reference>
<feature type="domain" description="DUF6699" evidence="1">
    <location>
        <begin position="71"/>
        <end position="206"/>
    </location>
</feature>
<dbReference type="Proteomes" id="UP001175211">
    <property type="component" value="Unassembled WGS sequence"/>
</dbReference>
<accession>A0AA39JPE5</accession>
<protein>
    <recommendedName>
        <fullName evidence="1">DUF6699 domain-containing protein</fullName>
    </recommendedName>
</protein>
<comment type="caution">
    <text evidence="2">The sequence shown here is derived from an EMBL/GenBank/DDBJ whole genome shotgun (WGS) entry which is preliminary data.</text>
</comment>